<proteinExistence type="predicted"/>
<accession>A0A8J6L6D2</accession>
<dbReference type="EMBL" id="JAATJU010020798">
    <property type="protein sequence ID" value="KAH0515977.1"/>
    <property type="molecule type" value="Genomic_DNA"/>
</dbReference>
<dbReference type="InterPro" id="IPR021131">
    <property type="entry name" value="Ribosomal_uL15/eL18"/>
</dbReference>
<dbReference type="Gene3D" id="3.100.10.10">
    <property type="match status" value="2"/>
</dbReference>
<dbReference type="PANTHER" id="PTHR10934">
    <property type="entry name" value="60S RIBOSOMAL PROTEIN L18"/>
    <property type="match status" value="1"/>
</dbReference>
<comment type="subunit">
    <text evidence="1">Component of the large ribosomal subunit.</text>
</comment>
<sequence>MDGEGYPTQNLGSEGSGHGPASAGRASIRKETLGSHGFLSWAAADCTLGSSEQLWRRVLSTGQKDEKMKLPGRENKTAVVVGTVTDDVRIPEVPKLKACALRHFDKAPGIPHSHIKPYVRSTDQKAEHARGRRARLSYKN</sequence>
<dbReference type="GO" id="GO:0003723">
    <property type="term" value="F:RNA binding"/>
    <property type="evidence" value="ECO:0007669"/>
    <property type="project" value="TreeGrafter"/>
</dbReference>
<dbReference type="Proteomes" id="UP000710432">
    <property type="component" value="Unassembled WGS sequence"/>
</dbReference>
<dbReference type="PANTHER" id="PTHR10934:SF2">
    <property type="entry name" value="LARGE RIBOSOMAL SUBUNIT PROTEIN EL18"/>
    <property type="match status" value="1"/>
</dbReference>
<name>A0A8J6L6D2_MICOH</name>
<evidence type="ECO:0000256" key="2">
    <source>
        <dbReference type="ARBA" id="ARBA00022980"/>
    </source>
</evidence>
<dbReference type="GO" id="GO:0005791">
    <property type="term" value="C:rough endoplasmic reticulum"/>
    <property type="evidence" value="ECO:0007669"/>
    <property type="project" value="UniProtKB-SubCell"/>
</dbReference>
<feature type="region of interest" description="Disordered" evidence="4">
    <location>
        <begin position="120"/>
        <end position="140"/>
    </location>
</feature>
<evidence type="ECO:0000313" key="7">
    <source>
        <dbReference type="Proteomes" id="UP000710432"/>
    </source>
</evidence>
<dbReference type="GO" id="GO:0022625">
    <property type="term" value="C:cytosolic large ribosomal subunit"/>
    <property type="evidence" value="ECO:0007669"/>
    <property type="project" value="TreeGrafter"/>
</dbReference>
<protein>
    <submittedName>
        <fullName evidence="6">60S ribosomal protein L18</fullName>
    </submittedName>
</protein>
<organism evidence="6 7">
    <name type="scientific">Microtus ochrogaster</name>
    <name type="common">Prairie vole</name>
    <dbReference type="NCBI Taxonomy" id="79684"/>
    <lineage>
        <taxon>Eukaryota</taxon>
        <taxon>Metazoa</taxon>
        <taxon>Chordata</taxon>
        <taxon>Craniata</taxon>
        <taxon>Vertebrata</taxon>
        <taxon>Euteleostomi</taxon>
        <taxon>Mammalia</taxon>
        <taxon>Eutheria</taxon>
        <taxon>Euarchontoglires</taxon>
        <taxon>Glires</taxon>
        <taxon>Rodentia</taxon>
        <taxon>Myomorpha</taxon>
        <taxon>Muroidea</taxon>
        <taxon>Cricetidae</taxon>
        <taxon>Arvicolinae</taxon>
        <taxon>Microtus</taxon>
    </lineage>
</organism>
<evidence type="ECO:0000256" key="4">
    <source>
        <dbReference type="SAM" id="MobiDB-lite"/>
    </source>
</evidence>
<keyword evidence="3" id="KW-0687">Ribonucleoprotein</keyword>
<feature type="region of interest" description="Disordered" evidence="4">
    <location>
        <begin position="1"/>
        <end position="25"/>
    </location>
</feature>
<evidence type="ECO:0000313" key="6">
    <source>
        <dbReference type="EMBL" id="KAH0515977.1"/>
    </source>
</evidence>
<gene>
    <name evidence="6" type="ORF">LTLLF_128760</name>
</gene>
<feature type="domain" description="Large ribosomal subunit protein uL15/eL18" evidence="5">
    <location>
        <begin position="56"/>
        <end position="102"/>
    </location>
</feature>
<evidence type="ECO:0000256" key="1">
    <source>
        <dbReference type="ARBA" id="ARBA00011133"/>
    </source>
</evidence>
<evidence type="ECO:0000259" key="5">
    <source>
        <dbReference type="Pfam" id="PF17135"/>
    </source>
</evidence>
<evidence type="ECO:0000256" key="3">
    <source>
        <dbReference type="ARBA" id="ARBA00023274"/>
    </source>
</evidence>
<dbReference type="Pfam" id="PF17135">
    <property type="entry name" value="Ribosomal_L18"/>
    <property type="match status" value="1"/>
</dbReference>
<reference evidence="6" key="1">
    <citation type="submission" date="2020-03" db="EMBL/GenBank/DDBJ databases">
        <title>Studies in the Genomics of Life Span.</title>
        <authorList>
            <person name="Glass D."/>
        </authorList>
    </citation>
    <scope>NUCLEOTIDE SEQUENCE</scope>
    <source>
        <strain evidence="6">LTLLF</strain>
        <tissue evidence="6">Muscle</tissue>
    </source>
</reference>
<dbReference type="GO" id="GO:0003735">
    <property type="term" value="F:structural constituent of ribosome"/>
    <property type="evidence" value="ECO:0007669"/>
    <property type="project" value="InterPro"/>
</dbReference>
<keyword evidence="2 6" id="KW-0689">Ribosomal protein</keyword>
<comment type="caution">
    <text evidence="6">The sequence shown here is derived from an EMBL/GenBank/DDBJ whole genome shotgun (WGS) entry which is preliminary data.</text>
</comment>
<dbReference type="AlphaFoldDB" id="A0A8J6L6D2"/>
<feature type="compositionally biased region" description="Basic residues" evidence="4">
    <location>
        <begin position="130"/>
        <end position="140"/>
    </location>
</feature>
<dbReference type="InterPro" id="IPR000039">
    <property type="entry name" value="Ribosomal_eL18"/>
</dbReference>
<dbReference type="GO" id="GO:0006412">
    <property type="term" value="P:translation"/>
    <property type="evidence" value="ECO:0007669"/>
    <property type="project" value="InterPro"/>
</dbReference>